<protein>
    <submittedName>
        <fullName evidence="3">Helix-turn-helix domain-containing protein</fullName>
    </submittedName>
</protein>
<evidence type="ECO:0000259" key="2">
    <source>
        <dbReference type="Pfam" id="PF14361"/>
    </source>
</evidence>
<organism evidence="3 4">
    <name type="scientific">Nocardioides acrostichi</name>
    <dbReference type="NCBI Taxonomy" id="2784339"/>
    <lineage>
        <taxon>Bacteria</taxon>
        <taxon>Bacillati</taxon>
        <taxon>Actinomycetota</taxon>
        <taxon>Actinomycetes</taxon>
        <taxon>Propionibacteriales</taxon>
        <taxon>Nocardioidaceae</taxon>
        <taxon>Nocardioides</taxon>
    </lineage>
</organism>
<keyword evidence="4" id="KW-1185">Reference proteome</keyword>
<evidence type="ECO:0000259" key="1">
    <source>
        <dbReference type="Pfam" id="PF13556"/>
    </source>
</evidence>
<dbReference type="Pfam" id="PF14361">
    <property type="entry name" value="RsbRD_N"/>
    <property type="match status" value="1"/>
</dbReference>
<feature type="domain" description="PucR C-terminal helix-turn-helix" evidence="1">
    <location>
        <begin position="320"/>
        <end position="378"/>
    </location>
</feature>
<dbReference type="PANTHER" id="PTHR33744">
    <property type="entry name" value="CARBOHYDRATE DIACID REGULATOR"/>
    <property type="match status" value="1"/>
</dbReference>
<evidence type="ECO:0000313" key="3">
    <source>
        <dbReference type="EMBL" id="MBF4162644.1"/>
    </source>
</evidence>
<dbReference type="Gene3D" id="1.10.10.2840">
    <property type="entry name" value="PucR C-terminal helix-turn-helix domain"/>
    <property type="match status" value="1"/>
</dbReference>
<sequence length="387" mass="42116">MGPETLDLIDRHRRERAAALADRLVELIDAGNPGYREMGVVPRDDLWRSCHDNIERVFALLLEQQVDATSTTDPAFEAARETGRRRAEQGLPLDDVLRSFRLGGRLIWDDLLAAPAMAEHQVDLLEVGSRLWQVVDASSAQVASAYHRFERERARVDAQQRTDLWEGLMSGRAADPGFAHRAAQILDLPDDGDFVAIVADQLDGTSAPGLLPGAWLRRGRDVVGLVLLTQGLAPVLQALHRVGQGAVGISQPMAGLAHGERAFEQAILAWRTLAGRPGVTSYGDRLPEALLLGSPSVAESLVQRWLAPVLARPRGEADVLVGTLEAWVACGGSAVATAAVAHCHRNTVVNRVRRVEALTGERLEEDRPPLELELALRAHRLQGTASR</sequence>
<dbReference type="Pfam" id="PF13556">
    <property type="entry name" value="HTH_30"/>
    <property type="match status" value="1"/>
</dbReference>
<dbReference type="AlphaFoldDB" id="A0A930V251"/>
<comment type="caution">
    <text evidence="3">The sequence shown here is derived from an EMBL/GenBank/DDBJ whole genome shotgun (WGS) entry which is preliminary data.</text>
</comment>
<name>A0A930V251_9ACTN</name>
<evidence type="ECO:0000313" key="4">
    <source>
        <dbReference type="Proteomes" id="UP000656804"/>
    </source>
</evidence>
<dbReference type="InterPro" id="IPR025751">
    <property type="entry name" value="RsbRD_N_dom"/>
</dbReference>
<dbReference type="RefSeq" id="WP_194503904.1">
    <property type="nucleotide sequence ID" value="NZ_JADIVZ010000006.1"/>
</dbReference>
<gene>
    <name evidence="3" type="ORF">ISG29_13180</name>
</gene>
<dbReference type="EMBL" id="JADIVZ010000006">
    <property type="protein sequence ID" value="MBF4162644.1"/>
    <property type="molecule type" value="Genomic_DNA"/>
</dbReference>
<dbReference type="PANTHER" id="PTHR33744:SF1">
    <property type="entry name" value="DNA-BINDING TRANSCRIPTIONAL ACTIVATOR ADER"/>
    <property type="match status" value="1"/>
</dbReference>
<dbReference type="InterPro" id="IPR025736">
    <property type="entry name" value="PucR_C-HTH_dom"/>
</dbReference>
<reference evidence="3" key="1">
    <citation type="submission" date="2020-11" db="EMBL/GenBank/DDBJ databases">
        <title>Nocardioides sp. CBS4Y-1, whole genome shotgun sequence.</title>
        <authorList>
            <person name="Tuo L."/>
        </authorList>
    </citation>
    <scope>NUCLEOTIDE SEQUENCE</scope>
    <source>
        <strain evidence="3">CBS4Y-1</strain>
    </source>
</reference>
<feature type="domain" description="RsbT co-antagonist protein RsbRD N-terminal" evidence="2">
    <location>
        <begin position="19"/>
        <end position="161"/>
    </location>
</feature>
<proteinExistence type="predicted"/>
<accession>A0A930V251</accession>
<dbReference type="InterPro" id="IPR042070">
    <property type="entry name" value="PucR_C-HTH_sf"/>
</dbReference>
<dbReference type="InterPro" id="IPR051448">
    <property type="entry name" value="CdaR-like_regulators"/>
</dbReference>
<dbReference type="Proteomes" id="UP000656804">
    <property type="component" value="Unassembled WGS sequence"/>
</dbReference>